<sequence length="320" mass="34148">MSRPPIRTLLQQALTAWRDDHASSLGAAIAYYALFSLAPLLLIIVSIAGLAFGREAAEGRVVAELSGLMGIDSAAALQALLRSVSRPEQGAFGTIVGTLLLVVGATGVLSELQDALDRIWQAPERPVGSGLMQLLRGRVAALGMIMAVGFLLVVSLALSAAISALTQWSGQEPTGYGLLLEVVNFALSFGFVSVAFAVLYKVMPRARIAWHDVWVGATFTALLFTAGKFLIGYYIGRAGVASGFGAAGSVIVLLVWMYYSAQLFLLGAEFTWVYAHACGSRQHLKAETSAAPIEPVVEPTELLSESRQRLRDALEPARRR</sequence>
<evidence type="ECO:0000313" key="7">
    <source>
        <dbReference type="EMBL" id="NUZ05492.1"/>
    </source>
</evidence>
<dbReference type="PIRSF" id="PIRSF035875">
    <property type="entry name" value="RNase_BN"/>
    <property type="match status" value="1"/>
</dbReference>
<comment type="caution">
    <text evidence="7">The sequence shown here is derived from an EMBL/GenBank/DDBJ whole genome shotgun (WGS) entry which is preliminary data.</text>
</comment>
<evidence type="ECO:0000313" key="8">
    <source>
        <dbReference type="Proteomes" id="UP000529637"/>
    </source>
</evidence>
<organism evidence="7 8">
    <name type="scientific">Piscinibacter koreensis</name>
    <dbReference type="NCBI Taxonomy" id="2742824"/>
    <lineage>
        <taxon>Bacteria</taxon>
        <taxon>Pseudomonadati</taxon>
        <taxon>Pseudomonadota</taxon>
        <taxon>Betaproteobacteria</taxon>
        <taxon>Burkholderiales</taxon>
        <taxon>Sphaerotilaceae</taxon>
        <taxon>Piscinibacter</taxon>
    </lineage>
</organism>
<dbReference type="NCBIfam" id="TIGR00765">
    <property type="entry name" value="yihY_not_rbn"/>
    <property type="match status" value="1"/>
</dbReference>
<protein>
    <submittedName>
        <fullName evidence="7">YihY/virulence factor BrkB family protein</fullName>
    </submittedName>
</protein>
<dbReference type="PANTHER" id="PTHR30213">
    <property type="entry name" value="INNER MEMBRANE PROTEIN YHJD"/>
    <property type="match status" value="1"/>
</dbReference>
<keyword evidence="8" id="KW-1185">Reference proteome</keyword>
<evidence type="ECO:0000256" key="1">
    <source>
        <dbReference type="ARBA" id="ARBA00004651"/>
    </source>
</evidence>
<evidence type="ECO:0000256" key="2">
    <source>
        <dbReference type="ARBA" id="ARBA00022475"/>
    </source>
</evidence>
<accession>A0A7Y6TVZ9</accession>
<dbReference type="PANTHER" id="PTHR30213:SF1">
    <property type="entry name" value="INNER MEMBRANE PROTEIN YHJD"/>
    <property type="match status" value="1"/>
</dbReference>
<evidence type="ECO:0000256" key="5">
    <source>
        <dbReference type="ARBA" id="ARBA00023136"/>
    </source>
</evidence>
<comment type="subcellular location">
    <subcellularLocation>
        <location evidence="1">Cell membrane</location>
        <topology evidence="1">Multi-pass membrane protein</topology>
    </subcellularLocation>
</comment>
<evidence type="ECO:0000256" key="6">
    <source>
        <dbReference type="SAM" id="Phobius"/>
    </source>
</evidence>
<gene>
    <name evidence="7" type="ORF">HQN59_06915</name>
</gene>
<feature type="transmembrane region" description="Helical" evidence="6">
    <location>
        <begin position="182"/>
        <end position="202"/>
    </location>
</feature>
<proteinExistence type="predicted"/>
<keyword evidence="5 6" id="KW-0472">Membrane</keyword>
<dbReference type="Proteomes" id="UP000529637">
    <property type="component" value="Unassembled WGS sequence"/>
</dbReference>
<feature type="transmembrane region" description="Helical" evidence="6">
    <location>
        <begin position="241"/>
        <end position="259"/>
    </location>
</feature>
<dbReference type="InterPro" id="IPR017039">
    <property type="entry name" value="Virul_fac_BrkB"/>
</dbReference>
<keyword evidence="2" id="KW-1003">Cell membrane</keyword>
<dbReference type="RefSeq" id="WP_176067382.1">
    <property type="nucleotide sequence ID" value="NZ_JABWMJ010000002.1"/>
</dbReference>
<feature type="transmembrane region" description="Helical" evidence="6">
    <location>
        <begin position="214"/>
        <end position="235"/>
    </location>
</feature>
<dbReference type="AlphaFoldDB" id="A0A7Y6TVZ9"/>
<dbReference type="EMBL" id="JABWMJ010000002">
    <property type="protein sequence ID" value="NUZ05492.1"/>
    <property type="molecule type" value="Genomic_DNA"/>
</dbReference>
<evidence type="ECO:0000256" key="3">
    <source>
        <dbReference type="ARBA" id="ARBA00022692"/>
    </source>
</evidence>
<keyword evidence="3 6" id="KW-0812">Transmembrane</keyword>
<name>A0A7Y6TVZ9_9BURK</name>
<feature type="transmembrane region" description="Helical" evidence="6">
    <location>
        <begin position="29"/>
        <end position="53"/>
    </location>
</feature>
<dbReference type="GO" id="GO:0005886">
    <property type="term" value="C:plasma membrane"/>
    <property type="evidence" value="ECO:0007669"/>
    <property type="project" value="UniProtKB-SubCell"/>
</dbReference>
<keyword evidence="4 6" id="KW-1133">Transmembrane helix</keyword>
<dbReference type="Pfam" id="PF03631">
    <property type="entry name" value="Virul_fac_BrkB"/>
    <property type="match status" value="1"/>
</dbReference>
<feature type="transmembrane region" description="Helical" evidence="6">
    <location>
        <begin position="90"/>
        <end position="109"/>
    </location>
</feature>
<feature type="transmembrane region" description="Helical" evidence="6">
    <location>
        <begin position="139"/>
        <end position="162"/>
    </location>
</feature>
<reference evidence="7 8" key="1">
    <citation type="submission" date="2020-06" db="EMBL/GenBank/DDBJ databases">
        <title>Schlegella sp. ID0723 isolated from air conditioner.</title>
        <authorList>
            <person name="Kim D.Y."/>
            <person name="Kim D.-U."/>
        </authorList>
    </citation>
    <scope>NUCLEOTIDE SEQUENCE [LARGE SCALE GENOMIC DNA]</scope>
    <source>
        <strain evidence="7 8">ID0723</strain>
    </source>
</reference>
<evidence type="ECO:0000256" key="4">
    <source>
        <dbReference type="ARBA" id="ARBA00022989"/>
    </source>
</evidence>